<feature type="region of interest" description="Disordered" evidence="1">
    <location>
        <begin position="32"/>
        <end position="101"/>
    </location>
</feature>
<evidence type="ECO:0000256" key="1">
    <source>
        <dbReference type="SAM" id="MobiDB-lite"/>
    </source>
</evidence>
<organism evidence="2 3">
    <name type="scientific">Dorcoceras hygrometricum</name>
    <dbReference type="NCBI Taxonomy" id="472368"/>
    <lineage>
        <taxon>Eukaryota</taxon>
        <taxon>Viridiplantae</taxon>
        <taxon>Streptophyta</taxon>
        <taxon>Embryophyta</taxon>
        <taxon>Tracheophyta</taxon>
        <taxon>Spermatophyta</taxon>
        <taxon>Magnoliopsida</taxon>
        <taxon>eudicotyledons</taxon>
        <taxon>Gunneridae</taxon>
        <taxon>Pentapetalae</taxon>
        <taxon>asterids</taxon>
        <taxon>lamiids</taxon>
        <taxon>Lamiales</taxon>
        <taxon>Gesneriaceae</taxon>
        <taxon>Didymocarpoideae</taxon>
        <taxon>Trichosporeae</taxon>
        <taxon>Loxocarpinae</taxon>
        <taxon>Dorcoceras</taxon>
    </lineage>
</organism>
<keyword evidence="3" id="KW-1185">Reference proteome</keyword>
<evidence type="ECO:0000313" key="3">
    <source>
        <dbReference type="Proteomes" id="UP000250235"/>
    </source>
</evidence>
<accession>A0A2Z7DDY3</accession>
<dbReference type="EMBL" id="KQ988493">
    <property type="protein sequence ID" value="KZV55604.1"/>
    <property type="molecule type" value="Genomic_DNA"/>
</dbReference>
<dbReference type="Proteomes" id="UP000250235">
    <property type="component" value="Unassembled WGS sequence"/>
</dbReference>
<protein>
    <submittedName>
        <fullName evidence="2">Uncharacterized protein</fullName>
    </submittedName>
</protein>
<gene>
    <name evidence="2" type="ORF">F511_25495</name>
</gene>
<feature type="compositionally biased region" description="Basic residues" evidence="1">
    <location>
        <begin position="48"/>
        <end position="60"/>
    </location>
</feature>
<reference evidence="2 3" key="1">
    <citation type="journal article" date="2015" name="Proc. Natl. Acad. Sci. U.S.A.">
        <title>The resurrection genome of Boea hygrometrica: A blueprint for survival of dehydration.</title>
        <authorList>
            <person name="Xiao L."/>
            <person name="Yang G."/>
            <person name="Zhang L."/>
            <person name="Yang X."/>
            <person name="Zhao S."/>
            <person name="Ji Z."/>
            <person name="Zhou Q."/>
            <person name="Hu M."/>
            <person name="Wang Y."/>
            <person name="Chen M."/>
            <person name="Xu Y."/>
            <person name="Jin H."/>
            <person name="Xiao X."/>
            <person name="Hu G."/>
            <person name="Bao F."/>
            <person name="Hu Y."/>
            <person name="Wan P."/>
            <person name="Li L."/>
            <person name="Deng X."/>
            <person name="Kuang T."/>
            <person name="Xiang C."/>
            <person name="Zhu J.K."/>
            <person name="Oliver M.J."/>
            <person name="He Y."/>
        </authorList>
    </citation>
    <scope>NUCLEOTIDE SEQUENCE [LARGE SCALE GENOMIC DNA]</scope>
    <source>
        <strain evidence="3">cv. XS01</strain>
    </source>
</reference>
<dbReference type="AlphaFoldDB" id="A0A2Z7DDY3"/>
<sequence length="127" mass="14809">MPPRVQSVYASPSLNYKITENRGENLAQYTHQSRRNLHRDKCPSVSRVKQRVQHRVKRSSPRSNPSINTQHRRGFDGHTFDFEDFDHPSPTSRLDVPTSRAPEVASARRLREFGYIRYTIFRTSIGI</sequence>
<feature type="compositionally biased region" description="Basic and acidic residues" evidence="1">
    <location>
        <begin position="73"/>
        <end position="87"/>
    </location>
</feature>
<proteinExistence type="predicted"/>
<name>A0A2Z7DDY3_9LAMI</name>
<evidence type="ECO:0000313" key="2">
    <source>
        <dbReference type="EMBL" id="KZV55604.1"/>
    </source>
</evidence>